<dbReference type="GeneID" id="80877119"/>
<feature type="compositionally biased region" description="Low complexity" evidence="6">
    <location>
        <begin position="123"/>
        <end position="142"/>
    </location>
</feature>
<dbReference type="AlphaFoldDB" id="A0AAE9WCF1"/>
<evidence type="ECO:0000256" key="4">
    <source>
        <dbReference type="ARBA" id="ARBA00022553"/>
    </source>
</evidence>
<keyword evidence="2 5" id="KW-0728">SH3 domain</keyword>
<protein>
    <submittedName>
        <fullName evidence="8">Ubp4 interactor Sfp47</fullName>
    </submittedName>
</protein>
<dbReference type="PANTHER" id="PTHR23065:SF7">
    <property type="entry name" value="NOSTRIN, ISOFORM H"/>
    <property type="match status" value="1"/>
</dbReference>
<dbReference type="GO" id="GO:0007010">
    <property type="term" value="P:cytoskeleton organization"/>
    <property type="evidence" value="ECO:0007669"/>
    <property type="project" value="TreeGrafter"/>
</dbReference>
<dbReference type="CDD" id="cd00174">
    <property type="entry name" value="SH3"/>
    <property type="match status" value="1"/>
</dbReference>
<dbReference type="SUPFAM" id="SSF50044">
    <property type="entry name" value="SH3-domain"/>
    <property type="match status" value="1"/>
</dbReference>
<dbReference type="EMBL" id="CP115612">
    <property type="protein sequence ID" value="WBW73590.1"/>
    <property type="molecule type" value="Genomic_DNA"/>
</dbReference>
<keyword evidence="9" id="KW-1185">Reference proteome</keyword>
<dbReference type="GO" id="GO:0005886">
    <property type="term" value="C:plasma membrane"/>
    <property type="evidence" value="ECO:0007669"/>
    <property type="project" value="TreeGrafter"/>
</dbReference>
<accession>A0AAE9WCF1</accession>
<dbReference type="PROSITE" id="PS50002">
    <property type="entry name" value="SH3"/>
    <property type="match status" value="1"/>
</dbReference>
<dbReference type="Gene3D" id="1.20.1270.60">
    <property type="entry name" value="Arfaptin homology (AH) domain/BAR domain"/>
    <property type="match status" value="1"/>
</dbReference>
<dbReference type="GO" id="GO:0032153">
    <property type="term" value="C:cell division site"/>
    <property type="evidence" value="ECO:0007669"/>
    <property type="project" value="TreeGrafter"/>
</dbReference>
<dbReference type="SMART" id="SM00326">
    <property type="entry name" value="SH3"/>
    <property type="match status" value="1"/>
</dbReference>
<dbReference type="SUPFAM" id="SSF103657">
    <property type="entry name" value="BAR/IMD domain-like"/>
    <property type="match status" value="1"/>
</dbReference>
<sequence>MDDGEFTVENLLEWNHVVKQRMVVEQDYAGKLARLTKSLKGSHSSSSLKDFYKRVSTEIMNSNKEHLEAYRYFQLQVFEPLQEHVNRAVKRSSTSILSMEATDVLLASMENFILYTNPEFSQQPEQSSLSSSSESPTHLSEPIPELRRSLSPSYLEYAELENRTSRLSEALTMLRLNPLISNDLKAFNSKKEPSDISKGKQAPLPVYNAQPESLKDTIDRDPREFRVNEPKKHALPSSYSPQKGGMNPSQVVTSNGWESPLTSSHVSPLNNMHPESLQKKSSAKYQTSSAAHPSNTALSENDSIEKYFSTHPLITPDGFPIFGYVRALYNYRALLSSEISMRSGDILIVLNRQKDGWWKGRVVEPTVGPVGLFPSNYIQELDST</sequence>
<dbReference type="GO" id="GO:0005737">
    <property type="term" value="C:cytoplasm"/>
    <property type="evidence" value="ECO:0007669"/>
    <property type="project" value="TreeGrafter"/>
</dbReference>
<dbReference type="Proteomes" id="UP001212411">
    <property type="component" value="Chromosome 2"/>
</dbReference>
<evidence type="ECO:0000256" key="5">
    <source>
        <dbReference type="PROSITE-ProRule" id="PRU00192"/>
    </source>
</evidence>
<comment type="subcellular location">
    <subcellularLocation>
        <location evidence="1">Cytoplasm</location>
    </subcellularLocation>
</comment>
<dbReference type="PANTHER" id="PTHR23065">
    <property type="entry name" value="PROLINE-SERINE-THREONINE PHOSPHATASE INTERACTING PROTEIN 1"/>
    <property type="match status" value="1"/>
</dbReference>
<reference evidence="8 9" key="1">
    <citation type="journal article" date="2023" name="G3 (Bethesda)">
        <title>A high-quality reference genome for the fission yeast Schizosaccharomyces osmophilus.</title>
        <authorList>
            <person name="Jia G.S."/>
            <person name="Zhang W.C."/>
            <person name="Liang Y."/>
            <person name="Liu X.H."/>
            <person name="Rhind N."/>
            <person name="Pidoux A."/>
            <person name="Brysch-Herzberg M."/>
            <person name="Du L.L."/>
        </authorList>
    </citation>
    <scope>NUCLEOTIDE SEQUENCE [LARGE SCALE GENOMIC DNA]</scope>
    <source>
        <strain evidence="8 9">CBS 15793</strain>
    </source>
</reference>
<evidence type="ECO:0000256" key="1">
    <source>
        <dbReference type="ARBA" id="ARBA00004496"/>
    </source>
</evidence>
<feature type="compositionally biased region" description="Basic and acidic residues" evidence="6">
    <location>
        <begin position="189"/>
        <end position="198"/>
    </location>
</feature>
<keyword evidence="3" id="KW-0963">Cytoplasm</keyword>
<dbReference type="InterPro" id="IPR036028">
    <property type="entry name" value="SH3-like_dom_sf"/>
</dbReference>
<feature type="domain" description="SH3" evidence="7">
    <location>
        <begin position="320"/>
        <end position="383"/>
    </location>
</feature>
<dbReference type="InterPro" id="IPR001452">
    <property type="entry name" value="SH3_domain"/>
</dbReference>
<feature type="compositionally biased region" description="Basic and acidic residues" evidence="6">
    <location>
        <begin position="213"/>
        <end position="232"/>
    </location>
</feature>
<dbReference type="GO" id="GO:0043226">
    <property type="term" value="C:organelle"/>
    <property type="evidence" value="ECO:0007669"/>
    <property type="project" value="UniProtKB-ARBA"/>
</dbReference>
<evidence type="ECO:0000256" key="2">
    <source>
        <dbReference type="ARBA" id="ARBA00022443"/>
    </source>
</evidence>
<feature type="region of interest" description="Disordered" evidence="6">
    <location>
        <begin position="189"/>
        <end position="298"/>
    </location>
</feature>
<keyword evidence="4" id="KW-0597">Phosphoprotein</keyword>
<dbReference type="PRINTS" id="PR00452">
    <property type="entry name" value="SH3DOMAIN"/>
</dbReference>
<evidence type="ECO:0000256" key="3">
    <source>
        <dbReference type="ARBA" id="ARBA00022490"/>
    </source>
</evidence>
<feature type="compositionally biased region" description="Polar residues" evidence="6">
    <location>
        <begin position="237"/>
        <end position="270"/>
    </location>
</feature>
<evidence type="ECO:0000256" key="6">
    <source>
        <dbReference type="SAM" id="MobiDB-lite"/>
    </source>
</evidence>
<evidence type="ECO:0000313" key="8">
    <source>
        <dbReference type="EMBL" id="WBW73590.1"/>
    </source>
</evidence>
<dbReference type="Pfam" id="PF00018">
    <property type="entry name" value="SH3_1"/>
    <property type="match status" value="1"/>
</dbReference>
<evidence type="ECO:0000259" key="7">
    <source>
        <dbReference type="PROSITE" id="PS50002"/>
    </source>
</evidence>
<feature type="compositionally biased region" description="Polar residues" evidence="6">
    <location>
        <begin position="279"/>
        <end position="298"/>
    </location>
</feature>
<dbReference type="KEGG" id="som:SOMG_03641"/>
<feature type="region of interest" description="Disordered" evidence="6">
    <location>
        <begin position="123"/>
        <end position="145"/>
    </location>
</feature>
<gene>
    <name evidence="8" type="primary">sfp47</name>
    <name evidence="8" type="ORF">SOMG_03641</name>
</gene>
<evidence type="ECO:0000313" key="9">
    <source>
        <dbReference type="Proteomes" id="UP001212411"/>
    </source>
</evidence>
<dbReference type="InterPro" id="IPR027267">
    <property type="entry name" value="AH/BAR_dom_sf"/>
</dbReference>
<dbReference type="RefSeq" id="XP_056037833.1">
    <property type="nucleotide sequence ID" value="XM_056182430.1"/>
</dbReference>
<organism evidence="8 9">
    <name type="scientific">Schizosaccharomyces osmophilus</name>
    <dbReference type="NCBI Taxonomy" id="2545709"/>
    <lineage>
        <taxon>Eukaryota</taxon>
        <taxon>Fungi</taxon>
        <taxon>Dikarya</taxon>
        <taxon>Ascomycota</taxon>
        <taxon>Taphrinomycotina</taxon>
        <taxon>Schizosaccharomycetes</taxon>
        <taxon>Schizosaccharomycetales</taxon>
        <taxon>Schizosaccharomycetaceae</taxon>
        <taxon>Schizosaccharomyces</taxon>
    </lineage>
</organism>
<dbReference type="Gene3D" id="2.30.30.40">
    <property type="entry name" value="SH3 Domains"/>
    <property type="match status" value="1"/>
</dbReference>
<name>A0AAE9WCF1_9SCHI</name>
<proteinExistence type="predicted"/>